<dbReference type="InterPro" id="IPR013766">
    <property type="entry name" value="Thioredoxin_domain"/>
</dbReference>
<dbReference type="Pfam" id="PF00578">
    <property type="entry name" value="AhpC-TSA"/>
    <property type="match status" value="1"/>
</dbReference>
<organism evidence="6 7">
    <name type="scientific">Candidatus Pedobacter colombiensis</name>
    <dbReference type="NCBI Taxonomy" id="3121371"/>
    <lineage>
        <taxon>Bacteria</taxon>
        <taxon>Pseudomonadati</taxon>
        <taxon>Bacteroidota</taxon>
        <taxon>Sphingobacteriia</taxon>
        <taxon>Sphingobacteriales</taxon>
        <taxon>Sphingobacteriaceae</taxon>
        <taxon>Pedobacter</taxon>
    </lineage>
</organism>
<evidence type="ECO:0000259" key="5">
    <source>
        <dbReference type="PROSITE" id="PS51352"/>
    </source>
</evidence>
<keyword evidence="2" id="KW-0201">Cytochrome c-type biogenesis</keyword>
<name>A0AAJ5W5W6_9SPHI</name>
<evidence type="ECO:0000313" key="6">
    <source>
        <dbReference type="EMBL" id="WEK18681.1"/>
    </source>
</evidence>
<evidence type="ECO:0000313" key="7">
    <source>
        <dbReference type="Proteomes" id="UP001214530"/>
    </source>
</evidence>
<dbReference type="PANTHER" id="PTHR42852:SF6">
    <property type="entry name" value="THIOL:DISULFIDE INTERCHANGE PROTEIN DSBE"/>
    <property type="match status" value="1"/>
</dbReference>
<proteinExistence type="predicted"/>
<evidence type="ECO:0000256" key="1">
    <source>
        <dbReference type="ARBA" id="ARBA00004196"/>
    </source>
</evidence>
<dbReference type="PANTHER" id="PTHR42852">
    <property type="entry name" value="THIOL:DISULFIDE INTERCHANGE PROTEIN DSBE"/>
    <property type="match status" value="1"/>
</dbReference>
<dbReference type="EMBL" id="CP119313">
    <property type="protein sequence ID" value="WEK18681.1"/>
    <property type="molecule type" value="Genomic_DNA"/>
</dbReference>
<dbReference type="GO" id="GO:0030313">
    <property type="term" value="C:cell envelope"/>
    <property type="evidence" value="ECO:0007669"/>
    <property type="project" value="UniProtKB-SubCell"/>
</dbReference>
<dbReference type="InterPro" id="IPR050553">
    <property type="entry name" value="Thioredoxin_ResA/DsbE_sf"/>
</dbReference>
<protein>
    <submittedName>
        <fullName evidence="6">TlpA disulfide reductase family protein</fullName>
    </submittedName>
</protein>
<dbReference type="SUPFAM" id="SSF52833">
    <property type="entry name" value="Thioredoxin-like"/>
    <property type="match status" value="1"/>
</dbReference>
<reference evidence="6" key="1">
    <citation type="submission" date="2023-03" db="EMBL/GenBank/DDBJ databases">
        <title>Andean soil-derived lignocellulolytic bacterial consortium as a source of novel taxa and putative plastic-active enzymes.</title>
        <authorList>
            <person name="Diaz-Garcia L."/>
            <person name="Chuvochina M."/>
            <person name="Feuerriegel G."/>
            <person name="Bunk B."/>
            <person name="Sproer C."/>
            <person name="Streit W.R."/>
            <person name="Rodriguez L.M."/>
            <person name="Overmann J."/>
            <person name="Jimenez D.J."/>
        </authorList>
    </citation>
    <scope>NUCLEOTIDE SEQUENCE</scope>
    <source>
        <strain evidence="6">MAG 3858</strain>
    </source>
</reference>
<accession>A0AAJ5W5W6</accession>
<comment type="subcellular location">
    <subcellularLocation>
        <location evidence="1">Cell envelope</location>
    </subcellularLocation>
</comment>
<dbReference type="Proteomes" id="UP001214530">
    <property type="component" value="Chromosome"/>
</dbReference>
<dbReference type="InterPro" id="IPR036249">
    <property type="entry name" value="Thioredoxin-like_sf"/>
</dbReference>
<feature type="domain" description="Thioredoxin" evidence="5">
    <location>
        <begin position="264"/>
        <end position="404"/>
    </location>
</feature>
<dbReference type="InterPro" id="IPR000866">
    <property type="entry name" value="AhpC/TSA"/>
</dbReference>
<dbReference type="PROSITE" id="PS51352">
    <property type="entry name" value="THIOREDOXIN_2"/>
    <property type="match status" value="1"/>
</dbReference>
<evidence type="ECO:0000256" key="2">
    <source>
        <dbReference type="ARBA" id="ARBA00022748"/>
    </source>
</evidence>
<evidence type="ECO:0000256" key="4">
    <source>
        <dbReference type="ARBA" id="ARBA00023284"/>
    </source>
</evidence>
<keyword evidence="3" id="KW-1015">Disulfide bond</keyword>
<evidence type="ECO:0000256" key="3">
    <source>
        <dbReference type="ARBA" id="ARBA00023157"/>
    </source>
</evidence>
<dbReference type="AlphaFoldDB" id="A0AAJ5W5W6"/>
<dbReference type="Gene3D" id="3.40.30.10">
    <property type="entry name" value="Glutaredoxin"/>
    <property type="match status" value="1"/>
</dbReference>
<dbReference type="CDD" id="cd02966">
    <property type="entry name" value="TlpA_like_family"/>
    <property type="match status" value="1"/>
</dbReference>
<dbReference type="GO" id="GO:0017004">
    <property type="term" value="P:cytochrome complex assembly"/>
    <property type="evidence" value="ECO:0007669"/>
    <property type="project" value="UniProtKB-KW"/>
</dbReference>
<gene>
    <name evidence="6" type="ORF">P0Y49_17990</name>
</gene>
<sequence>MTISSYTTVLIGALIVGSLIKPKASGQLQKQQFSFTIRGTIEGKNVVKNAIIYDRNHKTIGKVPIKDGSFKFTGMYPESNAEMTPAYYVLCSNQDSLERGDEGISKLIYLDPEVEVKFHSGTLKYEINGGAMNRLANAFQEQKTYFQKEYDSLVKVIQQQATQSVEGLSSAKIEELQTYYKFRSFSRTDSAYLSMIKANPSSPVSLDHFRGLVTTSSVSIKDARRIFEGLDSNIRASNAGKKMDEKIKKEEKISFVKYKYPPKLPLNANMYNFTVPDTKESLVQSKDVITQHKYTLIEFWSTYCIPCISEMPNLIEAKKMYKEKGFEVMTVSLDHQDDLGRWKGMVAALKMDSFVNTNDVGKRLGTSLNIKQIPVNYLVDSNGKIIAHNLRGSALEKKLAELLN</sequence>
<keyword evidence="4" id="KW-0676">Redox-active center</keyword>